<dbReference type="PROSITE" id="PS51257">
    <property type="entry name" value="PROKAR_LIPOPROTEIN"/>
    <property type="match status" value="1"/>
</dbReference>
<dbReference type="RefSeq" id="WP_023431976.1">
    <property type="nucleotide sequence ID" value="NZ_AWXZ01000023.1"/>
</dbReference>
<dbReference type="eggNOG" id="ENOG50337ZG">
    <property type="taxonomic scope" value="Bacteria"/>
</dbReference>
<sequence>MPFPKELCVAGLAAALACAALPAPATAAEWQRPDSPFTLGEAYPDVPATCETAGYWIEHGPDIDARVSFAVRGPLVATEWDGALAYLVMCPEVGVQIMCVTYSREGREVGDMALFAGGYMRVDERRIMLDPCLASPDDGER</sequence>
<name>V4TGV7_9HYPH</name>
<dbReference type="Proteomes" id="UP000017819">
    <property type="component" value="Unassembled WGS sequence"/>
</dbReference>
<evidence type="ECO:0000313" key="2">
    <source>
        <dbReference type="EMBL" id="ESR25318.1"/>
    </source>
</evidence>
<gene>
    <name evidence="2" type="ORF">N177_1835</name>
</gene>
<accession>V4TGV7</accession>
<dbReference type="OrthoDB" id="8020870at2"/>
<dbReference type="EMBL" id="AWXZ01000023">
    <property type="protein sequence ID" value="ESR25318.1"/>
    <property type="molecule type" value="Genomic_DNA"/>
</dbReference>
<feature type="chain" id="PRO_5004727644" evidence="1">
    <location>
        <begin position="28"/>
        <end position="141"/>
    </location>
</feature>
<keyword evidence="3" id="KW-1185">Reference proteome</keyword>
<feature type="signal peptide" evidence="1">
    <location>
        <begin position="1"/>
        <end position="27"/>
    </location>
</feature>
<dbReference type="AlphaFoldDB" id="V4TGV7"/>
<comment type="caution">
    <text evidence="2">The sequence shown here is derived from an EMBL/GenBank/DDBJ whole genome shotgun (WGS) entry which is preliminary data.</text>
</comment>
<organism evidence="2 3">
    <name type="scientific">Lutibaculum baratangense AMV1</name>
    <dbReference type="NCBI Taxonomy" id="631454"/>
    <lineage>
        <taxon>Bacteria</taxon>
        <taxon>Pseudomonadati</taxon>
        <taxon>Pseudomonadota</taxon>
        <taxon>Alphaproteobacteria</taxon>
        <taxon>Hyphomicrobiales</taxon>
        <taxon>Tepidamorphaceae</taxon>
        <taxon>Lutibaculum</taxon>
    </lineage>
</organism>
<proteinExistence type="predicted"/>
<keyword evidence="1" id="KW-0732">Signal</keyword>
<reference evidence="2 3" key="1">
    <citation type="journal article" date="2014" name="Genome Announc.">
        <title>Draft Genome Sequence of Lutibaculum baratangense Strain AMV1T, Isolated from a Mud Volcano in Andamans, India.</title>
        <authorList>
            <person name="Singh A."/>
            <person name="Sreenivas A."/>
            <person name="Sathyanarayana Reddy G."/>
            <person name="Pinnaka A.K."/>
            <person name="Shivaji S."/>
        </authorList>
    </citation>
    <scope>NUCLEOTIDE SEQUENCE [LARGE SCALE GENOMIC DNA]</scope>
    <source>
        <strain evidence="2 3">AMV1</strain>
    </source>
</reference>
<evidence type="ECO:0000313" key="3">
    <source>
        <dbReference type="Proteomes" id="UP000017819"/>
    </source>
</evidence>
<protein>
    <submittedName>
        <fullName evidence="2">Uncharacterized protein</fullName>
    </submittedName>
</protein>
<evidence type="ECO:0000256" key="1">
    <source>
        <dbReference type="SAM" id="SignalP"/>
    </source>
</evidence>